<proteinExistence type="inferred from homology"/>
<dbReference type="SMART" id="SM00062">
    <property type="entry name" value="PBPb"/>
    <property type="match status" value="1"/>
</dbReference>
<dbReference type="RefSeq" id="WP_119534705.1">
    <property type="nucleotide sequence ID" value="NZ_NRJF01000104.1"/>
</dbReference>
<dbReference type="InterPro" id="IPR018313">
    <property type="entry name" value="SBP_3_CS"/>
</dbReference>
<evidence type="ECO:0000313" key="7">
    <source>
        <dbReference type="EMBL" id="RIY35133.1"/>
    </source>
</evidence>
<accession>A0A3A1Y9Z8</accession>
<reference evidence="7 8" key="1">
    <citation type="submission" date="2017-08" db="EMBL/GenBank/DDBJ databases">
        <title>Reclassification of Bisgaard taxon 37 and 44.</title>
        <authorList>
            <person name="Christensen H."/>
        </authorList>
    </citation>
    <scope>NUCLEOTIDE SEQUENCE [LARGE SCALE GENOMIC DNA]</scope>
    <source>
        <strain evidence="7 8">EEAB3T1</strain>
    </source>
</reference>
<organism evidence="7 8">
    <name type="scientific">Psittacicella gerlachiana</name>
    <dbReference type="NCBI Taxonomy" id="2028574"/>
    <lineage>
        <taxon>Bacteria</taxon>
        <taxon>Pseudomonadati</taxon>
        <taxon>Pseudomonadota</taxon>
        <taxon>Gammaproteobacteria</taxon>
        <taxon>Pasteurellales</taxon>
        <taxon>Psittacicellaceae</taxon>
        <taxon>Psittacicella</taxon>
    </lineage>
</organism>
<comment type="caution">
    <text evidence="7">The sequence shown here is derived from an EMBL/GenBank/DDBJ whole genome shotgun (WGS) entry which is preliminary data.</text>
</comment>
<gene>
    <name evidence="7" type="ORF">CKF59_04100</name>
</gene>
<dbReference type="PANTHER" id="PTHR35936">
    <property type="entry name" value="MEMBRANE-BOUND LYTIC MUREIN TRANSGLYCOSYLASE F"/>
    <property type="match status" value="1"/>
</dbReference>
<evidence type="ECO:0000259" key="6">
    <source>
        <dbReference type="SMART" id="SM00062"/>
    </source>
</evidence>
<dbReference type="AlphaFoldDB" id="A0A3A1Y9Z8"/>
<comment type="similarity">
    <text evidence="2 4">Belongs to the bacterial solute-binding protein 3 family.</text>
</comment>
<keyword evidence="3 5" id="KW-0732">Signal</keyword>
<evidence type="ECO:0000256" key="3">
    <source>
        <dbReference type="ARBA" id="ARBA00022729"/>
    </source>
</evidence>
<dbReference type="PANTHER" id="PTHR35936:SF17">
    <property type="entry name" value="ARGININE-BINDING EXTRACELLULAR PROTEIN ARTP"/>
    <property type="match status" value="1"/>
</dbReference>
<comment type="subcellular location">
    <subcellularLocation>
        <location evidence="1">Cell envelope</location>
    </subcellularLocation>
</comment>
<dbReference type="EMBL" id="NRJF01000104">
    <property type="protein sequence ID" value="RIY35133.1"/>
    <property type="molecule type" value="Genomic_DNA"/>
</dbReference>
<name>A0A3A1Y9Z8_9GAMM</name>
<dbReference type="Pfam" id="PF00497">
    <property type="entry name" value="SBP_bac_3"/>
    <property type="match status" value="1"/>
</dbReference>
<dbReference type="InterPro" id="IPR001638">
    <property type="entry name" value="Solute-binding_3/MltF_N"/>
</dbReference>
<dbReference type="SUPFAM" id="SSF53850">
    <property type="entry name" value="Periplasmic binding protein-like II"/>
    <property type="match status" value="1"/>
</dbReference>
<protein>
    <recommendedName>
        <fullName evidence="6">Solute-binding protein family 3/N-terminal domain-containing protein</fullName>
    </recommendedName>
</protein>
<evidence type="ECO:0000256" key="2">
    <source>
        <dbReference type="ARBA" id="ARBA00010333"/>
    </source>
</evidence>
<evidence type="ECO:0000313" key="8">
    <source>
        <dbReference type="Proteomes" id="UP000265964"/>
    </source>
</evidence>
<sequence length="253" mass="27809">MKKLFGNKLCALTFCALGLAFSGSALALDKSKTYIVGTEATYAPYEYLSDKGEVVGFDIDLINYVCEQIGITCKVENQAFDGLFSNLNFKKIDMVIAGVHPTEARLKVAAFSNEYLPKEKNVYLVLKANNFNDVSELKNVGTQAGTSQAVYLDTKTKYKVVKYQTNDLAYLDLRAKRIDAYLLSEEVAKPIINSNQDFTTVGEPLTDPIFGLTGPAIAVHKQNKELLEAINQALATAQESGFLAQLKAKYGMN</sequence>
<evidence type="ECO:0000256" key="1">
    <source>
        <dbReference type="ARBA" id="ARBA00004196"/>
    </source>
</evidence>
<dbReference type="Proteomes" id="UP000265964">
    <property type="component" value="Unassembled WGS sequence"/>
</dbReference>
<feature type="domain" description="Solute-binding protein family 3/N-terminal" evidence="6">
    <location>
        <begin position="33"/>
        <end position="253"/>
    </location>
</feature>
<dbReference type="OrthoDB" id="9768183at2"/>
<dbReference type="Gene3D" id="3.40.190.10">
    <property type="entry name" value="Periplasmic binding protein-like II"/>
    <property type="match status" value="2"/>
</dbReference>
<evidence type="ECO:0000256" key="4">
    <source>
        <dbReference type="RuleBase" id="RU003744"/>
    </source>
</evidence>
<keyword evidence="8" id="KW-1185">Reference proteome</keyword>
<feature type="chain" id="PRO_5017311812" description="Solute-binding protein family 3/N-terminal domain-containing protein" evidence="5">
    <location>
        <begin position="28"/>
        <end position="253"/>
    </location>
</feature>
<dbReference type="GO" id="GO:0030313">
    <property type="term" value="C:cell envelope"/>
    <property type="evidence" value="ECO:0007669"/>
    <property type="project" value="UniProtKB-SubCell"/>
</dbReference>
<dbReference type="PROSITE" id="PS01039">
    <property type="entry name" value="SBP_BACTERIAL_3"/>
    <property type="match status" value="1"/>
</dbReference>
<feature type="signal peptide" evidence="5">
    <location>
        <begin position="1"/>
        <end position="27"/>
    </location>
</feature>
<evidence type="ECO:0000256" key="5">
    <source>
        <dbReference type="SAM" id="SignalP"/>
    </source>
</evidence>